<keyword evidence="2 5" id="KW-0812">Transmembrane</keyword>
<organism evidence="7 8">
    <name type="scientific">Microbispora maris</name>
    <dbReference type="NCBI Taxonomy" id="3144104"/>
    <lineage>
        <taxon>Bacteria</taxon>
        <taxon>Bacillati</taxon>
        <taxon>Actinomycetota</taxon>
        <taxon>Actinomycetes</taxon>
        <taxon>Streptosporangiales</taxon>
        <taxon>Streptosporangiaceae</taxon>
        <taxon>Microbispora</taxon>
    </lineage>
</organism>
<evidence type="ECO:0000313" key="8">
    <source>
        <dbReference type="Proteomes" id="UP001447516"/>
    </source>
</evidence>
<feature type="transmembrane region" description="Helical" evidence="5">
    <location>
        <begin position="144"/>
        <end position="163"/>
    </location>
</feature>
<keyword evidence="3 5" id="KW-1133">Transmembrane helix</keyword>
<evidence type="ECO:0000256" key="3">
    <source>
        <dbReference type="ARBA" id="ARBA00022989"/>
    </source>
</evidence>
<dbReference type="RefSeq" id="WP_346225291.1">
    <property type="nucleotide sequence ID" value="NZ_JBDJAW010000005.1"/>
</dbReference>
<feature type="transmembrane region" description="Helical" evidence="5">
    <location>
        <begin position="49"/>
        <end position="67"/>
    </location>
</feature>
<comment type="caution">
    <text evidence="7">The sequence shown here is derived from an EMBL/GenBank/DDBJ whole genome shotgun (WGS) entry which is preliminary data.</text>
</comment>
<protein>
    <submittedName>
        <fullName evidence="7">MauE/DoxX family redox-associated membrane protein</fullName>
    </submittedName>
</protein>
<feature type="transmembrane region" description="Helical" evidence="5">
    <location>
        <begin position="73"/>
        <end position="93"/>
    </location>
</feature>
<dbReference type="EMBL" id="JBDJAW010000005">
    <property type="protein sequence ID" value="MEN3535230.1"/>
    <property type="molecule type" value="Genomic_DNA"/>
</dbReference>
<evidence type="ECO:0000256" key="5">
    <source>
        <dbReference type="SAM" id="Phobius"/>
    </source>
</evidence>
<feature type="domain" description="Methylamine utilisation protein MauE" evidence="6">
    <location>
        <begin position="1"/>
        <end position="131"/>
    </location>
</feature>
<evidence type="ECO:0000256" key="4">
    <source>
        <dbReference type="ARBA" id="ARBA00023136"/>
    </source>
</evidence>
<dbReference type="Proteomes" id="UP001447516">
    <property type="component" value="Unassembled WGS sequence"/>
</dbReference>
<evidence type="ECO:0000259" key="6">
    <source>
        <dbReference type="Pfam" id="PF07291"/>
    </source>
</evidence>
<sequence>MDYLTVGCRSLLALLFLASAGGKLRGAGAYRDFVAATGRLAPRFLPTRWAAVAVVVTEIAIAALVAVPATTTAGFLLAAVLLTAFTLAILAALRRDERTPCACFGRSRRRLGGGHVVRNLLLLVVAGLGLAGSASAAAGPADTAGILTAVAAGAAGALLVSLADDFIDLFSPVA</sequence>
<comment type="subcellular location">
    <subcellularLocation>
        <location evidence="1">Membrane</location>
        <topology evidence="1">Multi-pass membrane protein</topology>
    </subcellularLocation>
</comment>
<keyword evidence="8" id="KW-1185">Reference proteome</keyword>
<keyword evidence="4 5" id="KW-0472">Membrane</keyword>
<evidence type="ECO:0000256" key="1">
    <source>
        <dbReference type="ARBA" id="ARBA00004141"/>
    </source>
</evidence>
<evidence type="ECO:0000256" key="2">
    <source>
        <dbReference type="ARBA" id="ARBA00022692"/>
    </source>
</evidence>
<feature type="transmembrane region" description="Helical" evidence="5">
    <location>
        <begin position="116"/>
        <end position="138"/>
    </location>
</feature>
<dbReference type="Pfam" id="PF07291">
    <property type="entry name" value="MauE"/>
    <property type="match status" value="1"/>
</dbReference>
<accession>A0ABV0ANA7</accession>
<dbReference type="InterPro" id="IPR009908">
    <property type="entry name" value="Methylamine_util_MauE"/>
</dbReference>
<reference evidence="7 8" key="1">
    <citation type="submission" date="2024-05" db="EMBL/GenBank/DDBJ databases">
        <title>Microbispora sp.ZYX-F-249.</title>
        <authorList>
            <person name="Xie H."/>
        </authorList>
    </citation>
    <scope>NUCLEOTIDE SEQUENCE [LARGE SCALE GENOMIC DNA]</scope>
    <source>
        <strain evidence="7 8">ZYX-F-249</strain>
    </source>
</reference>
<proteinExistence type="predicted"/>
<gene>
    <name evidence="7" type="ORF">AAH991_08990</name>
</gene>
<name>A0ABV0ANA7_9ACTN</name>
<evidence type="ECO:0000313" key="7">
    <source>
        <dbReference type="EMBL" id="MEN3535230.1"/>
    </source>
</evidence>